<name>A0AAD9EBU2_9PEZI</name>
<sequence length="48" mass="5303">METHTRAVVAIVSVAVMVVIGGAAAILFVWREDARLPKEVREEIESRP</sequence>
<keyword evidence="1" id="KW-0472">Membrane</keyword>
<comment type="caution">
    <text evidence="2">The sequence shown here is derived from an EMBL/GenBank/DDBJ whole genome shotgun (WGS) entry which is preliminary data.</text>
</comment>
<dbReference type="EMBL" id="JAQOWY010000696">
    <property type="protein sequence ID" value="KAK1839266.1"/>
    <property type="molecule type" value="Genomic_DNA"/>
</dbReference>
<keyword evidence="1" id="KW-0812">Transmembrane</keyword>
<keyword evidence="3" id="KW-1185">Reference proteome</keyword>
<evidence type="ECO:0000313" key="2">
    <source>
        <dbReference type="EMBL" id="KAK1839266.1"/>
    </source>
</evidence>
<gene>
    <name evidence="2" type="ORF">CCHR01_18107</name>
</gene>
<evidence type="ECO:0000313" key="3">
    <source>
        <dbReference type="Proteomes" id="UP001243330"/>
    </source>
</evidence>
<evidence type="ECO:0000256" key="1">
    <source>
        <dbReference type="SAM" id="Phobius"/>
    </source>
</evidence>
<proteinExistence type="predicted"/>
<keyword evidence="1" id="KW-1133">Transmembrane helix</keyword>
<protein>
    <submittedName>
        <fullName evidence="2">Uncharacterized protein</fullName>
    </submittedName>
</protein>
<organism evidence="2 3">
    <name type="scientific">Colletotrichum chrysophilum</name>
    <dbReference type="NCBI Taxonomy" id="1836956"/>
    <lineage>
        <taxon>Eukaryota</taxon>
        <taxon>Fungi</taxon>
        <taxon>Dikarya</taxon>
        <taxon>Ascomycota</taxon>
        <taxon>Pezizomycotina</taxon>
        <taxon>Sordariomycetes</taxon>
        <taxon>Hypocreomycetidae</taxon>
        <taxon>Glomerellales</taxon>
        <taxon>Glomerellaceae</taxon>
        <taxon>Colletotrichum</taxon>
        <taxon>Colletotrichum gloeosporioides species complex</taxon>
    </lineage>
</organism>
<feature type="transmembrane region" description="Helical" evidence="1">
    <location>
        <begin position="7"/>
        <end position="30"/>
    </location>
</feature>
<dbReference type="Proteomes" id="UP001243330">
    <property type="component" value="Unassembled WGS sequence"/>
</dbReference>
<accession>A0AAD9EBU2</accession>
<reference evidence="2" key="1">
    <citation type="submission" date="2023-01" db="EMBL/GenBank/DDBJ databases">
        <title>Colletotrichum chrysophilum M932 genome sequence.</title>
        <authorList>
            <person name="Baroncelli R."/>
        </authorList>
    </citation>
    <scope>NUCLEOTIDE SEQUENCE</scope>
    <source>
        <strain evidence="2">M932</strain>
    </source>
</reference>
<dbReference type="AlphaFoldDB" id="A0AAD9EBU2"/>